<evidence type="ECO:0000256" key="3">
    <source>
        <dbReference type="PIRSR" id="PIRSR605502-1"/>
    </source>
</evidence>
<evidence type="ECO:0000256" key="1">
    <source>
        <dbReference type="ARBA" id="ARBA00010702"/>
    </source>
</evidence>
<sequence length="364" mass="37014">MAQQSVPTPGLDREWEFTQLQDRVHGSLATAVIGDALGAPTEQRSIREIRDLWGGRVEVFHEPPADSPYAKGRKPAQITDDSSQMLLLAEEFIKGNGAVTAAAVAQMILGWSENPDYFPHFAGPSTRRSVEALRGGADPETIGAAGRETTMGTSNGGAMRVAPAGLVNPGNLRAAVEAAAITCRPSHFTNVGVAGAGAIAAAVSIALADDATLVDVVRAARAGARLGAEIGGRDGRDAAGASVEARIELAVKIAIASDDIDQAVARIADYVGTGLHAAEAVPAAIGFVVAAAGDPWLTVVAAANAGDDTDTVACMAGSIAGALSGFGQVPRDAYQAVLDANQLDIAGVARRLTGVAALPKPSQS</sequence>
<name>A0A1H5PYC1_9ACTN</name>
<feature type="binding site" evidence="3">
    <location>
        <position position="310"/>
    </location>
    <ligand>
        <name>Mg(2+)</name>
        <dbReference type="ChEBI" id="CHEBI:18420"/>
        <label>1</label>
    </ligand>
</feature>
<dbReference type="EMBL" id="FNUC01000004">
    <property type="protein sequence ID" value="SEF18806.1"/>
    <property type="molecule type" value="Genomic_DNA"/>
</dbReference>
<dbReference type="RefSeq" id="WP_069111427.1">
    <property type="nucleotide sequence ID" value="NZ_FNUC01000004.1"/>
</dbReference>
<feature type="binding site" evidence="3">
    <location>
        <position position="80"/>
    </location>
    <ligand>
        <name>Mg(2+)</name>
        <dbReference type="ChEBI" id="CHEBI:18420"/>
        <label>1</label>
    </ligand>
</feature>
<keyword evidence="3" id="KW-0479">Metal-binding</keyword>
<organism evidence="4 5">
    <name type="scientific">Jiangella alba</name>
    <dbReference type="NCBI Taxonomy" id="561176"/>
    <lineage>
        <taxon>Bacteria</taxon>
        <taxon>Bacillati</taxon>
        <taxon>Actinomycetota</taxon>
        <taxon>Actinomycetes</taxon>
        <taxon>Jiangellales</taxon>
        <taxon>Jiangellaceae</taxon>
        <taxon>Jiangella</taxon>
    </lineage>
</organism>
<dbReference type="InterPro" id="IPR005502">
    <property type="entry name" value="Ribosyl_crysJ1"/>
</dbReference>
<comment type="similarity">
    <text evidence="1">Belongs to the ADP-ribosylglycohydrolase family.</text>
</comment>
<dbReference type="GO" id="GO:0046872">
    <property type="term" value="F:metal ion binding"/>
    <property type="evidence" value="ECO:0007669"/>
    <property type="project" value="UniProtKB-KW"/>
</dbReference>
<feature type="binding site" evidence="3">
    <location>
        <position position="81"/>
    </location>
    <ligand>
        <name>Mg(2+)</name>
        <dbReference type="ChEBI" id="CHEBI:18420"/>
        <label>1</label>
    </ligand>
</feature>
<dbReference type="AlphaFoldDB" id="A0A1H5PYC1"/>
<keyword evidence="5" id="KW-1185">Reference proteome</keyword>
<accession>A0A1H5PYC1</accession>
<dbReference type="Gene3D" id="1.10.4080.10">
    <property type="entry name" value="ADP-ribosylation/Crystallin J1"/>
    <property type="match status" value="1"/>
</dbReference>
<dbReference type="InterPro" id="IPR036705">
    <property type="entry name" value="Ribosyl_crysJ1_sf"/>
</dbReference>
<evidence type="ECO:0000313" key="5">
    <source>
        <dbReference type="Proteomes" id="UP000181980"/>
    </source>
</evidence>
<dbReference type="InterPro" id="IPR050792">
    <property type="entry name" value="ADP-ribosylglycohydrolase"/>
</dbReference>
<dbReference type="GO" id="GO:0016787">
    <property type="term" value="F:hydrolase activity"/>
    <property type="evidence" value="ECO:0007669"/>
    <property type="project" value="UniProtKB-KW"/>
</dbReference>
<dbReference type="PANTHER" id="PTHR16222">
    <property type="entry name" value="ADP-RIBOSYLGLYCOHYDROLASE"/>
    <property type="match status" value="1"/>
</dbReference>
<evidence type="ECO:0000313" key="4">
    <source>
        <dbReference type="EMBL" id="SEF18806.1"/>
    </source>
</evidence>
<dbReference type="STRING" id="561176.SAMN04488561_6877"/>
<protein>
    <submittedName>
        <fullName evidence="4">ADP-ribosylglycohydrolase</fullName>
    </submittedName>
</protein>
<dbReference type="PANTHER" id="PTHR16222:SF24">
    <property type="entry name" value="ADP-RIBOSYLHYDROLASE ARH3"/>
    <property type="match status" value="1"/>
</dbReference>
<dbReference type="Pfam" id="PF03747">
    <property type="entry name" value="ADP_ribosyl_GH"/>
    <property type="match status" value="1"/>
</dbReference>
<feature type="binding site" evidence="3">
    <location>
        <position position="79"/>
    </location>
    <ligand>
        <name>Mg(2+)</name>
        <dbReference type="ChEBI" id="CHEBI:18420"/>
        <label>1</label>
    </ligand>
</feature>
<evidence type="ECO:0000256" key="2">
    <source>
        <dbReference type="ARBA" id="ARBA00022801"/>
    </source>
</evidence>
<feature type="binding site" evidence="3">
    <location>
        <position position="308"/>
    </location>
    <ligand>
        <name>Mg(2+)</name>
        <dbReference type="ChEBI" id="CHEBI:18420"/>
        <label>1</label>
    </ligand>
</feature>
<keyword evidence="2 4" id="KW-0378">Hydrolase</keyword>
<feature type="binding site" evidence="3">
    <location>
        <position position="311"/>
    </location>
    <ligand>
        <name>Mg(2+)</name>
        <dbReference type="ChEBI" id="CHEBI:18420"/>
        <label>1</label>
    </ligand>
</feature>
<proteinExistence type="inferred from homology"/>
<gene>
    <name evidence="4" type="ORF">SAMN04488561_6877</name>
</gene>
<keyword evidence="3" id="KW-0460">Magnesium</keyword>
<dbReference type="Proteomes" id="UP000181980">
    <property type="component" value="Unassembled WGS sequence"/>
</dbReference>
<comment type="cofactor">
    <cofactor evidence="3">
        <name>Mg(2+)</name>
        <dbReference type="ChEBI" id="CHEBI:18420"/>
    </cofactor>
    <text evidence="3">Binds 2 magnesium ions per subunit.</text>
</comment>
<reference evidence="5" key="1">
    <citation type="submission" date="2016-10" db="EMBL/GenBank/DDBJ databases">
        <authorList>
            <person name="Varghese N."/>
            <person name="Submissions S."/>
        </authorList>
    </citation>
    <scope>NUCLEOTIDE SEQUENCE [LARGE SCALE GENOMIC DNA]</scope>
    <source>
        <strain evidence="5">DSM 45237</strain>
    </source>
</reference>
<dbReference type="SUPFAM" id="SSF101478">
    <property type="entry name" value="ADP-ribosylglycohydrolase"/>
    <property type="match status" value="1"/>
</dbReference>